<protein>
    <recommendedName>
        <fullName evidence="3">UDP-N-acetylglucosamine 2-epimerase (non-hydrolyzing)</fullName>
        <ecNumber evidence="3">5.1.3.14</ecNumber>
    </recommendedName>
</protein>
<evidence type="ECO:0000313" key="7">
    <source>
        <dbReference type="Proteomes" id="UP000653797"/>
    </source>
</evidence>
<dbReference type="Pfam" id="PF02350">
    <property type="entry name" value="Epimerase_2"/>
    <property type="match status" value="1"/>
</dbReference>
<dbReference type="GO" id="GO:0008761">
    <property type="term" value="F:UDP-N-acetylglucosamine 2-epimerase activity"/>
    <property type="evidence" value="ECO:0007669"/>
    <property type="project" value="UniProtKB-EC"/>
</dbReference>
<evidence type="ECO:0000256" key="2">
    <source>
        <dbReference type="ARBA" id="ARBA00038209"/>
    </source>
</evidence>
<gene>
    <name evidence="6" type="primary">wecB</name>
    <name evidence="6" type="ORF">IC230_06755</name>
</gene>
<reference evidence="6" key="1">
    <citation type="submission" date="2020-09" db="EMBL/GenBank/DDBJ databases">
        <authorList>
            <person name="Kim M.K."/>
        </authorList>
    </citation>
    <scope>NUCLEOTIDE SEQUENCE</scope>
    <source>
        <strain evidence="6">BT704</strain>
    </source>
</reference>
<dbReference type="AlphaFoldDB" id="A0A927AZE7"/>
<keyword evidence="1 4" id="KW-0413">Isomerase</keyword>
<evidence type="ECO:0000256" key="1">
    <source>
        <dbReference type="ARBA" id="ARBA00023235"/>
    </source>
</evidence>
<dbReference type="Gene3D" id="3.40.50.2000">
    <property type="entry name" value="Glycogen Phosphorylase B"/>
    <property type="match status" value="2"/>
</dbReference>
<keyword evidence="7" id="KW-1185">Reference proteome</keyword>
<proteinExistence type="inferred from homology"/>
<dbReference type="CDD" id="cd03786">
    <property type="entry name" value="GTB_UDP-GlcNAc_2-Epimerase"/>
    <property type="match status" value="1"/>
</dbReference>
<sequence>MKTRLLFVFGTRPEGIKLGPLIQEFRKYPSLFELLICVTGQHKEMVAPVLELFAIKPDYDLAVMKEGQDLYDITARILVSMRDVLTDSKPNVVVVHGDTVTSTTAALAAFYQKIDVAHVEAGLRTGNRYSPWPEETYRQLTSRMATFHFAPTQRARENLLAEGIHYQQITVTGNTVIDALQTIVRRIETDDAIEADLINTICLAGYKVHRLKRGKRLVLITGHRRENFGQGILNICCALKTLSVRYSDTDFVYPVHLNPTIQEPVWQTLGAQQLDNIFLISPLDYLSFVYLMKAAYVILTDSGGIQEEAPSLGKPVLVMRDTTERPEAIEAGTVKLVGTEPDQIIAATSELLDNTLAYETMAKAQNPFGDGTASAKIVAYFRQIEERKELCYQV</sequence>
<dbReference type="EMBL" id="JACXAA010000002">
    <property type="protein sequence ID" value="MBD2752580.1"/>
    <property type="molecule type" value="Genomic_DNA"/>
</dbReference>
<dbReference type="PANTHER" id="PTHR43174:SF2">
    <property type="entry name" value="UDP-N-ACETYLGLUCOSAMINE 2-EPIMERASE"/>
    <property type="match status" value="1"/>
</dbReference>
<organism evidence="6 7">
    <name type="scientific">Spirosoma validum</name>
    <dbReference type="NCBI Taxonomy" id="2771355"/>
    <lineage>
        <taxon>Bacteria</taxon>
        <taxon>Pseudomonadati</taxon>
        <taxon>Bacteroidota</taxon>
        <taxon>Cytophagia</taxon>
        <taxon>Cytophagales</taxon>
        <taxon>Cytophagaceae</taxon>
        <taxon>Spirosoma</taxon>
    </lineage>
</organism>
<comment type="caution">
    <text evidence="6">The sequence shown here is derived from an EMBL/GenBank/DDBJ whole genome shotgun (WGS) entry which is preliminary data.</text>
</comment>
<dbReference type="InterPro" id="IPR029767">
    <property type="entry name" value="WecB-like"/>
</dbReference>
<evidence type="ECO:0000313" key="6">
    <source>
        <dbReference type="EMBL" id="MBD2752580.1"/>
    </source>
</evidence>
<feature type="domain" description="UDP-N-acetylglucosamine 2-epimerase" evidence="5">
    <location>
        <begin position="31"/>
        <end position="380"/>
    </location>
</feature>
<dbReference type="InterPro" id="IPR003331">
    <property type="entry name" value="UDP_GlcNAc_Epimerase_2_dom"/>
</dbReference>
<dbReference type="EC" id="5.1.3.14" evidence="3"/>
<name>A0A927AZE7_9BACT</name>
<evidence type="ECO:0000256" key="3">
    <source>
        <dbReference type="ARBA" id="ARBA00038858"/>
    </source>
</evidence>
<dbReference type="Proteomes" id="UP000653797">
    <property type="component" value="Unassembled WGS sequence"/>
</dbReference>
<dbReference type="PANTHER" id="PTHR43174">
    <property type="entry name" value="UDP-N-ACETYLGLUCOSAMINE 2-EPIMERASE"/>
    <property type="match status" value="1"/>
</dbReference>
<dbReference type="RefSeq" id="WP_191038212.1">
    <property type="nucleotide sequence ID" value="NZ_JACXAA010000002.1"/>
</dbReference>
<evidence type="ECO:0000259" key="5">
    <source>
        <dbReference type="Pfam" id="PF02350"/>
    </source>
</evidence>
<accession>A0A927AZE7</accession>
<comment type="similarity">
    <text evidence="2 4">Belongs to the UDP-N-acetylglucosamine 2-epimerase family.</text>
</comment>
<evidence type="ECO:0000256" key="4">
    <source>
        <dbReference type="RuleBase" id="RU003513"/>
    </source>
</evidence>
<dbReference type="NCBIfam" id="TIGR00236">
    <property type="entry name" value="wecB"/>
    <property type="match status" value="1"/>
</dbReference>
<dbReference type="SUPFAM" id="SSF53756">
    <property type="entry name" value="UDP-Glycosyltransferase/glycogen phosphorylase"/>
    <property type="match status" value="1"/>
</dbReference>